<comment type="caution">
    <text evidence="1">The sequence shown here is derived from an EMBL/GenBank/DDBJ whole genome shotgun (WGS) entry which is preliminary data.</text>
</comment>
<dbReference type="Proteomes" id="UP001362999">
    <property type="component" value="Unassembled WGS sequence"/>
</dbReference>
<sequence>MRDAITNPVFLAEPLRLYVVAVRAGWREEASLAARGTLVLGLYDDVHTELLRRLPTLDLMVLLGLHRRRRDLLDQMLSGQWEDAEGQSFGLGKKVVGGTCAACAYVTDNHVWREYRARIFLEMDRRPLGDTVLGSAVDDWSEAQACWRAKCAREGCDKLLWDRDTIMPQLKACIDRLPDAI</sequence>
<protein>
    <submittedName>
        <fullName evidence="1">Uncharacterized protein</fullName>
    </submittedName>
</protein>
<dbReference type="EMBL" id="JAWWNJ010000034">
    <property type="protein sequence ID" value="KAK7024744.1"/>
    <property type="molecule type" value="Genomic_DNA"/>
</dbReference>
<dbReference type="AlphaFoldDB" id="A0AAW0BE52"/>
<name>A0AAW0BE52_9AGAR</name>
<proteinExistence type="predicted"/>
<accession>A0AAW0BE52</accession>
<evidence type="ECO:0000313" key="2">
    <source>
        <dbReference type="Proteomes" id="UP001362999"/>
    </source>
</evidence>
<organism evidence="1 2">
    <name type="scientific">Favolaschia claudopus</name>
    <dbReference type="NCBI Taxonomy" id="2862362"/>
    <lineage>
        <taxon>Eukaryota</taxon>
        <taxon>Fungi</taxon>
        <taxon>Dikarya</taxon>
        <taxon>Basidiomycota</taxon>
        <taxon>Agaricomycotina</taxon>
        <taxon>Agaricomycetes</taxon>
        <taxon>Agaricomycetidae</taxon>
        <taxon>Agaricales</taxon>
        <taxon>Marasmiineae</taxon>
        <taxon>Mycenaceae</taxon>
        <taxon>Favolaschia</taxon>
    </lineage>
</organism>
<reference evidence="1 2" key="1">
    <citation type="journal article" date="2024" name="J Genomics">
        <title>Draft genome sequencing and assembly of Favolaschia claudopus CIRM-BRFM 2984 isolated from oak limbs.</title>
        <authorList>
            <person name="Navarro D."/>
            <person name="Drula E."/>
            <person name="Chaduli D."/>
            <person name="Cazenave R."/>
            <person name="Ahrendt S."/>
            <person name="Wang J."/>
            <person name="Lipzen A."/>
            <person name="Daum C."/>
            <person name="Barry K."/>
            <person name="Grigoriev I.V."/>
            <person name="Favel A."/>
            <person name="Rosso M.N."/>
            <person name="Martin F."/>
        </authorList>
    </citation>
    <scope>NUCLEOTIDE SEQUENCE [LARGE SCALE GENOMIC DNA]</scope>
    <source>
        <strain evidence="1 2">CIRM-BRFM 2984</strain>
    </source>
</reference>
<evidence type="ECO:0000313" key="1">
    <source>
        <dbReference type="EMBL" id="KAK7024744.1"/>
    </source>
</evidence>
<gene>
    <name evidence="1" type="ORF">R3P38DRAFT_2950999</name>
</gene>
<keyword evidence="2" id="KW-1185">Reference proteome</keyword>